<proteinExistence type="predicted"/>
<organism evidence="2 3">
    <name type="scientific">Winogradskyella thalassocola</name>
    <dbReference type="NCBI Taxonomy" id="262004"/>
    <lineage>
        <taxon>Bacteria</taxon>
        <taxon>Pseudomonadati</taxon>
        <taxon>Bacteroidota</taxon>
        <taxon>Flavobacteriia</taxon>
        <taxon>Flavobacteriales</taxon>
        <taxon>Flavobacteriaceae</taxon>
        <taxon>Winogradskyella</taxon>
    </lineage>
</organism>
<feature type="transmembrane region" description="Helical" evidence="1">
    <location>
        <begin position="53"/>
        <end position="76"/>
    </location>
</feature>
<dbReference type="AlphaFoldDB" id="A0A1G8AVB1"/>
<name>A0A1G8AVB1_9FLAO</name>
<sequence>MKIKTITSLLPELFLIGSVIYYWTLTPNLFNPIAIALLAVLFYQIFSKKTILGLLISTVVIMLSLFMVLALVSELAEFTVVNQDYNNLLLFGSLYLGLTLLLAGFMFFKYLKLQMK</sequence>
<feature type="transmembrane region" description="Helical" evidence="1">
    <location>
        <begin position="88"/>
        <end position="108"/>
    </location>
</feature>
<evidence type="ECO:0000256" key="1">
    <source>
        <dbReference type="SAM" id="Phobius"/>
    </source>
</evidence>
<feature type="transmembrane region" description="Helical" evidence="1">
    <location>
        <begin position="29"/>
        <end position="46"/>
    </location>
</feature>
<dbReference type="OrthoDB" id="1450571at2"/>
<keyword evidence="1" id="KW-0472">Membrane</keyword>
<keyword evidence="1" id="KW-1133">Transmembrane helix</keyword>
<evidence type="ECO:0000313" key="3">
    <source>
        <dbReference type="Proteomes" id="UP000199492"/>
    </source>
</evidence>
<keyword evidence="3" id="KW-1185">Reference proteome</keyword>
<evidence type="ECO:0000313" key="2">
    <source>
        <dbReference type="EMBL" id="SDH24716.1"/>
    </source>
</evidence>
<dbReference type="RefSeq" id="WP_092466925.1">
    <property type="nucleotide sequence ID" value="NZ_FNCZ01000002.1"/>
</dbReference>
<keyword evidence="1" id="KW-0812">Transmembrane</keyword>
<gene>
    <name evidence="2" type="ORF">SAMN04489796_10225</name>
</gene>
<dbReference type="EMBL" id="FNCZ01000002">
    <property type="protein sequence ID" value="SDH24716.1"/>
    <property type="molecule type" value="Genomic_DNA"/>
</dbReference>
<protein>
    <submittedName>
        <fullName evidence="2">Uncharacterized protein</fullName>
    </submittedName>
</protein>
<dbReference type="STRING" id="262004.SAMN04489796_10225"/>
<accession>A0A1G8AVB1</accession>
<reference evidence="3" key="1">
    <citation type="submission" date="2016-10" db="EMBL/GenBank/DDBJ databases">
        <authorList>
            <person name="Varghese N."/>
            <person name="Submissions S."/>
        </authorList>
    </citation>
    <scope>NUCLEOTIDE SEQUENCE [LARGE SCALE GENOMIC DNA]</scope>
    <source>
        <strain evidence="3">DSM 15363</strain>
    </source>
</reference>
<dbReference type="Proteomes" id="UP000199492">
    <property type="component" value="Unassembled WGS sequence"/>
</dbReference>